<dbReference type="SUPFAM" id="SSF56281">
    <property type="entry name" value="Metallo-hydrolase/oxidoreductase"/>
    <property type="match status" value="1"/>
</dbReference>
<accession>A0ABR3GND1</accession>
<proteinExistence type="predicted"/>
<sequence length="249" mass="28030">MVIRSVSPQITTLSVPFLRYNKFKFGGRATIVRLQTGTLAVFSPVALSPEAKTTISSLGGNVGYIIAPDIEHHMQLGPWKAAYPNSRVIGPEGLREKRASQGNEDVIIDHVFTKENKHNIKLPEDFAREFDTEYFDGHANKEIAFLHKPSRTLINADLVFNMPAYEQYSKTGVDANSGVYTKFLNHFLNIRGKGQQRFNWYATSKDKSSFSQSAKIVAGWDIEKIIPCHGDVIEEDGAAIFRRIFAWHL</sequence>
<dbReference type="Proteomes" id="UP001447188">
    <property type="component" value="Unassembled WGS sequence"/>
</dbReference>
<protein>
    <submittedName>
        <fullName evidence="1">Uncharacterized protein</fullName>
    </submittedName>
</protein>
<reference evidence="1 2" key="1">
    <citation type="submission" date="2024-02" db="EMBL/GenBank/DDBJ databases">
        <title>Discinaceae phylogenomics.</title>
        <authorList>
            <person name="Dirks A.C."/>
            <person name="James T.Y."/>
        </authorList>
    </citation>
    <scope>NUCLEOTIDE SEQUENCE [LARGE SCALE GENOMIC DNA]</scope>
    <source>
        <strain evidence="1 2">ACD0624</strain>
    </source>
</reference>
<evidence type="ECO:0000313" key="1">
    <source>
        <dbReference type="EMBL" id="KAL0637383.1"/>
    </source>
</evidence>
<dbReference type="EMBL" id="JBBBZM010000035">
    <property type="protein sequence ID" value="KAL0637383.1"/>
    <property type="molecule type" value="Genomic_DNA"/>
</dbReference>
<dbReference type="PANTHER" id="PTHR33835">
    <property type="entry name" value="YALI0C07656P"/>
    <property type="match status" value="1"/>
</dbReference>
<dbReference type="InterPro" id="IPR025638">
    <property type="entry name" value="DUF4336"/>
</dbReference>
<dbReference type="Gene3D" id="3.60.15.10">
    <property type="entry name" value="Ribonuclease Z/Hydroxyacylglutathione hydrolase-like"/>
    <property type="match status" value="1"/>
</dbReference>
<dbReference type="PANTHER" id="PTHR33835:SF1">
    <property type="entry name" value="METALLO-BETA-LACTAMASE DOMAIN-CONTAINING PROTEIN"/>
    <property type="match status" value="1"/>
</dbReference>
<keyword evidence="2" id="KW-1185">Reference proteome</keyword>
<name>A0ABR3GND1_9PEZI</name>
<dbReference type="InterPro" id="IPR036866">
    <property type="entry name" value="RibonucZ/Hydroxyglut_hydro"/>
</dbReference>
<evidence type="ECO:0000313" key="2">
    <source>
        <dbReference type="Proteomes" id="UP001447188"/>
    </source>
</evidence>
<dbReference type="Pfam" id="PF14234">
    <property type="entry name" value="DUF4336"/>
    <property type="match status" value="1"/>
</dbReference>
<gene>
    <name evidence="1" type="ORF">Q9L58_003586</name>
</gene>
<organism evidence="1 2">
    <name type="scientific">Discina gigas</name>
    <dbReference type="NCBI Taxonomy" id="1032678"/>
    <lineage>
        <taxon>Eukaryota</taxon>
        <taxon>Fungi</taxon>
        <taxon>Dikarya</taxon>
        <taxon>Ascomycota</taxon>
        <taxon>Pezizomycotina</taxon>
        <taxon>Pezizomycetes</taxon>
        <taxon>Pezizales</taxon>
        <taxon>Discinaceae</taxon>
        <taxon>Discina</taxon>
    </lineage>
</organism>
<comment type="caution">
    <text evidence="1">The sequence shown here is derived from an EMBL/GenBank/DDBJ whole genome shotgun (WGS) entry which is preliminary data.</text>
</comment>